<dbReference type="AlphaFoldDB" id="A0A8J6ADI7"/>
<sequence>MQGASFGVPRSAPPLPTAPLVWVHGLGRFFQAATTTTTATEPLPEAPGVHCARGQMAQPLSQGSSSRTRGPDGRGSVGLEAWRPQVVGLEPAGPTVWDETWGDRRRRGKCPQGPQGLEAKAITKVLDSVDIEANDHRLSKRVNGKASKTSSRRVLARWPACLPVGCRPLLSADPGSAAAAEESEKKKEELEESDRLGWKHLHMGCEKINKGLWAWDTSAAVLAQCKGLRGPLLSWAHSPEAKAI</sequence>
<comment type="caution">
    <text evidence="2">The sequence shown here is derived from an EMBL/GenBank/DDBJ whole genome shotgun (WGS) entry which is preliminary data.</text>
</comment>
<feature type="region of interest" description="Disordered" evidence="1">
    <location>
        <begin position="56"/>
        <end position="116"/>
    </location>
</feature>
<evidence type="ECO:0000313" key="3">
    <source>
        <dbReference type="Proteomes" id="UP000700334"/>
    </source>
</evidence>
<keyword evidence="3" id="KW-1185">Reference proteome</keyword>
<dbReference type="Proteomes" id="UP000700334">
    <property type="component" value="Unassembled WGS sequence"/>
</dbReference>
<feature type="region of interest" description="Disordered" evidence="1">
    <location>
        <begin position="173"/>
        <end position="193"/>
    </location>
</feature>
<evidence type="ECO:0000313" key="2">
    <source>
        <dbReference type="EMBL" id="KAG8516992.1"/>
    </source>
</evidence>
<organism evidence="2 3">
    <name type="scientific">Galemys pyrenaicus</name>
    <name type="common">Iberian desman</name>
    <name type="synonym">Pyrenean desman</name>
    <dbReference type="NCBI Taxonomy" id="202257"/>
    <lineage>
        <taxon>Eukaryota</taxon>
        <taxon>Metazoa</taxon>
        <taxon>Chordata</taxon>
        <taxon>Craniata</taxon>
        <taxon>Vertebrata</taxon>
        <taxon>Euteleostomi</taxon>
        <taxon>Mammalia</taxon>
        <taxon>Eutheria</taxon>
        <taxon>Laurasiatheria</taxon>
        <taxon>Eulipotyphla</taxon>
        <taxon>Talpidae</taxon>
        <taxon>Galemys</taxon>
    </lineage>
</organism>
<name>A0A8J6ADI7_GALPY</name>
<reference evidence="2" key="1">
    <citation type="journal article" date="2021" name="Evol. Appl.">
        <title>The genome of the Pyrenean desman and the effects of bottlenecks and inbreeding on the genomic landscape of an endangered species.</title>
        <authorList>
            <person name="Escoda L."/>
            <person name="Castresana J."/>
        </authorList>
    </citation>
    <scope>NUCLEOTIDE SEQUENCE</scope>
    <source>
        <strain evidence="2">IBE-C5619</strain>
    </source>
</reference>
<gene>
    <name evidence="2" type="ORF">J0S82_015274</name>
</gene>
<protein>
    <submittedName>
        <fullName evidence="2">Uncharacterized protein</fullName>
    </submittedName>
</protein>
<evidence type="ECO:0000256" key="1">
    <source>
        <dbReference type="SAM" id="MobiDB-lite"/>
    </source>
</evidence>
<feature type="non-terminal residue" evidence="2">
    <location>
        <position position="244"/>
    </location>
</feature>
<feature type="compositionally biased region" description="Polar residues" evidence="1">
    <location>
        <begin position="58"/>
        <end position="68"/>
    </location>
</feature>
<feature type="compositionally biased region" description="Basic and acidic residues" evidence="1">
    <location>
        <begin position="182"/>
        <end position="193"/>
    </location>
</feature>
<dbReference type="EMBL" id="JAGFMF010011662">
    <property type="protein sequence ID" value="KAG8516992.1"/>
    <property type="molecule type" value="Genomic_DNA"/>
</dbReference>
<accession>A0A8J6ADI7</accession>
<proteinExistence type="predicted"/>